<dbReference type="EMBL" id="CAJVPJ010002452">
    <property type="protein sequence ID" value="CAG8621662.1"/>
    <property type="molecule type" value="Genomic_DNA"/>
</dbReference>
<gene>
    <name evidence="2" type="ORF">POCULU_LOCUS8450</name>
</gene>
<comment type="caution">
    <text evidence="2">The sequence shown here is derived from an EMBL/GenBank/DDBJ whole genome shotgun (WGS) entry which is preliminary data.</text>
</comment>
<feature type="chain" id="PRO_5040305603" evidence="1">
    <location>
        <begin position="19"/>
        <end position="109"/>
    </location>
</feature>
<reference evidence="2" key="1">
    <citation type="submission" date="2021-06" db="EMBL/GenBank/DDBJ databases">
        <authorList>
            <person name="Kallberg Y."/>
            <person name="Tangrot J."/>
            <person name="Rosling A."/>
        </authorList>
    </citation>
    <scope>NUCLEOTIDE SEQUENCE</scope>
    <source>
        <strain evidence="2">IA702</strain>
    </source>
</reference>
<dbReference type="Proteomes" id="UP000789572">
    <property type="component" value="Unassembled WGS sequence"/>
</dbReference>
<feature type="signal peptide" evidence="1">
    <location>
        <begin position="1"/>
        <end position="18"/>
    </location>
</feature>
<keyword evidence="1" id="KW-0732">Signal</keyword>
<sequence>MKLVVWLRVRLYTQLLHAESDVHVQDIENNTDLLLCAVYVSGRADDKDVLWNELAELEGLGLFSTLLWDTLQGRVAAIDVCGLQNKNRWALQMLYGLKTVTEAATTKGG</sequence>
<accession>A0A9N9D403</accession>
<proteinExistence type="predicted"/>
<evidence type="ECO:0000313" key="2">
    <source>
        <dbReference type="EMBL" id="CAG8621662.1"/>
    </source>
</evidence>
<evidence type="ECO:0000313" key="3">
    <source>
        <dbReference type="Proteomes" id="UP000789572"/>
    </source>
</evidence>
<protein>
    <submittedName>
        <fullName evidence="2">7384_t:CDS:1</fullName>
    </submittedName>
</protein>
<evidence type="ECO:0000256" key="1">
    <source>
        <dbReference type="SAM" id="SignalP"/>
    </source>
</evidence>
<keyword evidence="3" id="KW-1185">Reference proteome</keyword>
<name>A0A9N9D403_9GLOM</name>
<dbReference type="AlphaFoldDB" id="A0A9N9D403"/>
<feature type="non-terminal residue" evidence="2">
    <location>
        <position position="1"/>
    </location>
</feature>
<organism evidence="2 3">
    <name type="scientific">Paraglomus occultum</name>
    <dbReference type="NCBI Taxonomy" id="144539"/>
    <lineage>
        <taxon>Eukaryota</taxon>
        <taxon>Fungi</taxon>
        <taxon>Fungi incertae sedis</taxon>
        <taxon>Mucoromycota</taxon>
        <taxon>Glomeromycotina</taxon>
        <taxon>Glomeromycetes</taxon>
        <taxon>Paraglomerales</taxon>
        <taxon>Paraglomeraceae</taxon>
        <taxon>Paraglomus</taxon>
    </lineage>
</organism>